<dbReference type="GO" id="GO:0003824">
    <property type="term" value="F:catalytic activity"/>
    <property type="evidence" value="ECO:0007669"/>
    <property type="project" value="UniProtKB-ARBA"/>
</dbReference>
<name>A0A0B6TYK9_9CORY</name>
<accession>A0A0B6TYK9</accession>
<dbReference type="Pfam" id="PF12697">
    <property type="entry name" value="Abhydrolase_6"/>
    <property type="match status" value="1"/>
</dbReference>
<evidence type="ECO:0000313" key="2">
    <source>
        <dbReference type="EMBL" id="AJK69786.1"/>
    </source>
</evidence>
<dbReference type="Proteomes" id="UP000031928">
    <property type="component" value="Chromosome"/>
</dbReference>
<sequence>MRDIVLLHPAGLMPDTWTDVVRSLPADWKPWLPHLGAGPPAQQRVVAEQYLDRQELRRVVLVGHGTGALVAAGIAKQQPHRVSHVVLSGLPRPEESHVKAAKLLPKFLLRRRGVDKGALVDSLAEARDLDLAGITAPTLLIDDADYSADPARFVAEINDFLSSNPA</sequence>
<dbReference type="InterPro" id="IPR000073">
    <property type="entry name" value="AB_hydrolase_1"/>
</dbReference>
<proteinExistence type="predicted"/>
<protein>
    <recommendedName>
        <fullName evidence="1">AB hydrolase-1 domain-containing protein</fullName>
    </recommendedName>
</protein>
<reference evidence="2 3" key="1">
    <citation type="submission" date="2014-05" db="EMBL/GenBank/DDBJ databases">
        <title>Complete genome sequence of Corynebacterium marinum DSM 44953.</title>
        <authorList>
            <person name="Schaffert L."/>
            <person name="Albersmeier A."/>
            <person name="Kalinowski J."/>
            <person name="Ruckert C."/>
        </authorList>
    </citation>
    <scope>NUCLEOTIDE SEQUENCE [LARGE SCALE GENOMIC DNA]</scope>
    <source>
        <strain evidence="2 3">DSM 44953</strain>
    </source>
</reference>
<dbReference type="STRING" id="1224162.B840_11070"/>
<dbReference type="EMBL" id="CP007790">
    <property type="protein sequence ID" value="AJK69786.1"/>
    <property type="molecule type" value="Genomic_DNA"/>
</dbReference>
<feature type="domain" description="AB hydrolase-1" evidence="1">
    <location>
        <begin position="4"/>
        <end position="135"/>
    </location>
</feature>
<dbReference type="OrthoDB" id="4407290at2"/>
<dbReference type="Gene3D" id="3.40.50.1820">
    <property type="entry name" value="alpha/beta hydrolase"/>
    <property type="match status" value="1"/>
</dbReference>
<evidence type="ECO:0000259" key="1">
    <source>
        <dbReference type="Pfam" id="PF12697"/>
    </source>
</evidence>
<dbReference type="KEGG" id="cmq:B840_11070"/>
<dbReference type="AlphaFoldDB" id="A0A0B6TYK9"/>
<gene>
    <name evidence="2" type="ORF">B840_11070</name>
</gene>
<dbReference type="HOGENOM" id="CLU_119425_0_0_11"/>
<dbReference type="RefSeq" id="WP_052491180.1">
    <property type="nucleotide sequence ID" value="NZ_CP007790.1"/>
</dbReference>
<organism evidence="2 3">
    <name type="scientific">Corynebacterium marinum DSM 44953</name>
    <dbReference type="NCBI Taxonomy" id="1224162"/>
    <lineage>
        <taxon>Bacteria</taxon>
        <taxon>Bacillati</taxon>
        <taxon>Actinomycetota</taxon>
        <taxon>Actinomycetes</taxon>
        <taxon>Mycobacteriales</taxon>
        <taxon>Corynebacteriaceae</taxon>
        <taxon>Corynebacterium</taxon>
    </lineage>
</organism>
<evidence type="ECO:0000313" key="3">
    <source>
        <dbReference type="Proteomes" id="UP000031928"/>
    </source>
</evidence>
<keyword evidence="3" id="KW-1185">Reference proteome</keyword>
<dbReference type="SUPFAM" id="SSF53474">
    <property type="entry name" value="alpha/beta-Hydrolases"/>
    <property type="match status" value="1"/>
</dbReference>
<dbReference type="InterPro" id="IPR029058">
    <property type="entry name" value="AB_hydrolase_fold"/>
</dbReference>